<evidence type="ECO:0000256" key="7">
    <source>
        <dbReference type="ARBA" id="ARBA00023288"/>
    </source>
</evidence>
<name>A0A7W5AYG9_9BACL</name>
<dbReference type="Gene3D" id="3.30.300.210">
    <property type="entry name" value="Nutrient germinant receptor protein C, domain 3"/>
    <property type="match status" value="1"/>
</dbReference>
<keyword evidence="5" id="KW-0472">Membrane</keyword>
<keyword evidence="4" id="KW-0732">Signal</keyword>
<dbReference type="GO" id="GO:0016020">
    <property type="term" value="C:membrane"/>
    <property type="evidence" value="ECO:0007669"/>
    <property type="project" value="UniProtKB-SubCell"/>
</dbReference>
<sequence>MIEVSRSTLITGLAIDKDGKKNDIVTFEVLNTSEAQPHNQSGGAPTTLYTSEGDSVADLERLNEKLERQIVTSHNQIILIDEDIAREGLSQYIDILQRSRYVREDVTLLITHDVPASRLLKVVYPGNMYASLKIRSQVENYHERWGGVPISQLFNYTQATLTEGNSLILGAITATGDPQVSQNMDSVKSLVPKSTILITGSAVFREDKLIGFIGANDTRYVNMIRNQLSNTSFAVPIADGKSAAIRYKHWDTELSVVMNGDVPHVKIHLSGEGQIASILGDVPLDEVTGFQQVEQAADRYLADQVQATVNKIQTKFGVDVFGFGQHLYRHHYRQYLPFKKDWNSAFVRAKVDVTASVRITNSDLKTSRLKKEPS</sequence>
<evidence type="ECO:0000256" key="3">
    <source>
        <dbReference type="ARBA" id="ARBA00022544"/>
    </source>
</evidence>
<dbReference type="NCBIfam" id="TIGR02887">
    <property type="entry name" value="spore_ger_x_C"/>
    <property type="match status" value="1"/>
</dbReference>
<comment type="similarity">
    <text evidence="2">Belongs to the GerABKC lipoprotein family.</text>
</comment>
<evidence type="ECO:0000256" key="8">
    <source>
        <dbReference type="SAM" id="Coils"/>
    </source>
</evidence>
<evidence type="ECO:0000256" key="1">
    <source>
        <dbReference type="ARBA" id="ARBA00004635"/>
    </source>
</evidence>
<evidence type="ECO:0000256" key="6">
    <source>
        <dbReference type="ARBA" id="ARBA00023139"/>
    </source>
</evidence>
<evidence type="ECO:0000313" key="12">
    <source>
        <dbReference type="Proteomes" id="UP000570361"/>
    </source>
</evidence>
<organism evidence="11 12">
    <name type="scientific">Paenibacillus phyllosphaerae</name>
    <dbReference type="NCBI Taxonomy" id="274593"/>
    <lineage>
        <taxon>Bacteria</taxon>
        <taxon>Bacillati</taxon>
        <taxon>Bacillota</taxon>
        <taxon>Bacilli</taxon>
        <taxon>Bacillales</taxon>
        <taxon>Paenibacillaceae</taxon>
        <taxon>Paenibacillus</taxon>
    </lineage>
</organism>
<feature type="coiled-coil region" evidence="8">
    <location>
        <begin position="49"/>
        <end position="76"/>
    </location>
</feature>
<evidence type="ECO:0000259" key="9">
    <source>
        <dbReference type="Pfam" id="PF05504"/>
    </source>
</evidence>
<evidence type="ECO:0000256" key="5">
    <source>
        <dbReference type="ARBA" id="ARBA00023136"/>
    </source>
</evidence>
<evidence type="ECO:0000313" key="11">
    <source>
        <dbReference type="EMBL" id="MBB3111094.1"/>
    </source>
</evidence>
<evidence type="ECO:0000256" key="2">
    <source>
        <dbReference type="ARBA" id="ARBA00007886"/>
    </source>
</evidence>
<evidence type="ECO:0000259" key="10">
    <source>
        <dbReference type="Pfam" id="PF25198"/>
    </source>
</evidence>
<evidence type="ECO:0000256" key="4">
    <source>
        <dbReference type="ARBA" id="ARBA00022729"/>
    </source>
</evidence>
<keyword evidence="3" id="KW-0309">Germination</keyword>
<dbReference type="PANTHER" id="PTHR35789">
    <property type="entry name" value="SPORE GERMINATION PROTEIN B3"/>
    <property type="match status" value="1"/>
</dbReference>
<dbReference type="GO" id="GO:0009847">
    <property type="term" value="P:spore germination"/>
    <property type="evidence" value="ECO:0007669"/>
    <property type="project" value="InterPro"/>
</dbReference>
<protein>
    <submittedName>
        <fullName evidence="11">Spore germination protein KC</fullName>
    </submittedName>
</protein>
<feature type="domain" description="Spore germination protein N-terminal" evidence="10">
    <location>
        <begin position="3"/>
        <end position="173"/>
    </location>
</feature>
<dbReference type="InterPro" id="IPR046953">
    <property type="entry name" value="Spore_GerAC-like_C"/>
</dbReference>
<keyword evidence="12" id="KW-1185">Reference proteome</keyword>
<keyword evidence="8" id="KW-0175">Coiled coil</keyword>
<dbReference type="InterPro" id="IPR038501">
    <property type="entry name" value="Spore_GerAC_C_sf"/>
</dbReference>
<dbReference type="Pfam" id="PF25198">
    <property type="entry name" value="Spore_GerAC_N"/>
    <property type="match status" value="1"/>
</dbReference>
<keyword evidence="6" id="KW-0564">Palmitate</keyword>
<reference evidence="11 12" key="1">
    <citation type="submission" date="2020-08" db="EMBL/GenBank/DDBJ databases">
        <title>Genomic Encyclopedia of Type Strains, Phase III (KMG-III): the genomes of soil and plant-associated and newly described type strains.</title>
        <authorList>
            <person name="Whitman W."/>
        </authorList>
    </citation>
    <scope>NUCLEOTIDE SEQUENCE [LARGE SCALE GENOMIC DNA]</scope>
    <source>
        <strain evidence="11 12">CECT 5862</strain>
    </source>
</reference>
<dbReference type="InterPro" id="IPR008844">
    <property type="entry name" value="Spore_GerAC-like"/>
</dbReference>
<keyword evidence="7" id="KW-0449">Lipoprotein</keyword>
<proteinExistence type="inferred from homology"/>
<dbReference type="Pfam" id="PF05504">
    <property type="entry name" value="Spore_GerAC"/>
    <property type="match status" value="1"/>
</dbReference>
<comment type="caution">
    <text evidence="11">The sequence shown here is derived from an EMBL/GenBank/DDBJ whole genome shotgun (WGS) entry which is preliminary data.</text>
</comment>
<dbReference type="EMBL" id="JACHXK010000006">
    <property type="protein sequence ID" value="MBB3111094.1"/>
    <property type="molecule type" value="Genomic_DNA"/>
</dbReference>
<accession>A0A7W5AYG9</accession>
<dbReference type="AlphaFoldDB" id="A0A7W5AYG9"/>
<feature type="domain" description="Spore germination GerAC-like C-terminal" evidence="9">
    <location>
        <begin position="199"/>
        <end position="362"/>
    </location>
</feature>
<dbReference type="PANTHER" id="PTHR35789:SF1">
    <property type="entry name" value="SPORE GERMINATION PROTEIN B3"/>
    <property type="match status" value="1"/>
</dbReference>
<dbReference type="Proteomes" id="UP000570361">
    <property type="component" value="Unassembled WGS sequence"/>
</dbReference>
<dbReference type="InterPro" id="IPR057336">
    <property type="entry name" value="GerAC_N"/>
</dbReference>
<comment type="subcellular location">
    <subcellularLocation>
        <location evidence="1">Membrane</location>
        <topology evidence="1">Lipid-anchor</topology>
    </subcellularLocation>
</comment>
<gene>
    <name evidence="11" type="ORF">FHS18_003162</name>
</gene>